<dbReference type="InterPro" id="IPR006860">
    <property type="entry name" value="FecR"/>
</dbReference>
<evidence type="ECO:0000259" key="3">
    <source>
        <dbReference type="Pfam" id="PF16344"/>
    </source>
</evidence>
<dbReference type="Pfam" id="PF04773">
    <property type="entry name" value="FecR"/>
    <property type="match status" value="1"/>
</dbReference>
<accession>A0ABS3YYE9</accession>
<dbReference type="PANTHER" id="PTHR30273">
    <property type="entry name" value="PERIPLASMIC SIGNAL SENSOR AND SIGMA FACTOR ACTIVATOR FECR-RELATED"/>
    <property type="match status" value="1"/>
</dbReference>
<keyword evidence="1" id="KW-1133">Transmembrane helix</keyword>
<evidence type="ECO:0000256" key="1">
    <source>
        <dbReference type="SAM" id="Phobius"/>
    </source>
</evidence>
<dbReference type="InterPro" id="IPR012373">
    <property type="entry name" value="Ferrdict_sens_TM"/>
</dbReference>
<gene>
    <name evidence="4" type="ORF">J7I42_21845</name>
</gene>
<evidence type="ECO:0000259" key="2">
    <source>
        <dbReference type="Pfam" id="PF04773"/>
    </source>
</evidence>
<protein>
    <submittedName>
        <fullName evidence="4">FecR domain-containing protein</fullName>
    </submittedName>
</protein>
<reference evidence="4 5" key="1">
    <citation type="submission" date="2021-03" db="EMBL/GenBank/DDBJ databases">
        <title>Assistant Professor.</title>
        <authorList>
            <person name="Huq M.A."/>
        </authorList>
    </citation>
    <scope>NUCLEOTIDE SEQUENCE [LARGE SCALE GENOMIC DNA]</scope>
    <source>
        <strain evidence="4 5">MAH-29</strain>
    </source>
</reference>
<keyword evidence="1" id="KW-0812">Transmembrane</keyword>
<keyword evidence="1" id="KW-0472">Membrane</keyword>
<dbReference type="Gene3D" id="2.60.120.1440">
    <property type="match status" value="1"/>
</dbReference>
<feature type="domain" description="FecR protein" evidence="2">
    <location>
        <begin position="191"/>
        <end position="291"/>
    </location>
</feature>
<organism evidence="4 5">
    <name type="scientific">Niastella soli</name>
    <dbReference type="NCBI Taxonomy" id="2821487"/>
    <lineage>
        <taxon>Bacteria</taxon>
        <taxon>Pseudomonadati</taxon>
        <taxon>Bacteroidota</taxon>
        <taxon>Chitinophagia</taxon>
        <taxon>Chitinophagales</taxon>
        <taxon>Chitinophagaceae</taxon>
        <taxon>Niastella</taxon>
    </lineage>
</organism>
<comment type="caution">
    <text evidence="4">The sequence shown here is derived from an EMBL/GenBank/DDBJ whole genome shotgun (WGS) entry which is preliminary data.</text>
</comment>
<evidence type="ECO:0000313" key="5">
    <source>
        <dbReference type="Proteomes" id="UP000677244"/>
    </source>
</evidence>
<sequence>MKDNSAINGIIYKVITNEELTSTESTMYEDWIGGDEGKREMVETWKNDEFKIQQLKAFHRIDVKGGWAKIQQGLDNGKQVSINNRSRKLFRDVATSAAAVLFILAAAYLFWYRKQDNAPVVKETVNPVAKQGIAPAQMSASLTLADGSKILLDSTKAGQLAQQGEAVVVNEKGVLKYEGKTTEQQELLFNTLTTAYAQKYAMVLADGSKVWLNAGASIRYPVAFTGNERKVAITGEAYFEVAHDPNKPFIVHVTDQKGQGMDVQVLGTHFNINAYDDEAVIKTTLLEGSVQIKLNDYQTLLTPGQQSQVGNGAPQVIKNVNVDAVVAWKNGLFSFENTDIGVVMRQLTKWYDIEVVYEGTKPSDKISGEMERDVPLAEVVKKLAFMTHLQFRIEGRKLIVPSSIPNEPQKSNK</sequence>
<dbReference type="RefSeq" id="WP_209141004.1">
    <property type="nucleotide sequence ID" value="NZ_JAGHKO010000005.1"/>
</dbReference>
<keyword evidence="5" id="KW-1185">Reference proteome</keyword>
<dbReference type="Gene3D" id="3.55.50.30">
    <property type="match status" value="1"/>
</dbReference>
<dbReference type="PANTHER" id="PTHR30273:SF2">
    <property type="entry name" value="PROTEIN FECR"/>
    <property type="match status" value="1"/>
</dbReference>
<dbReference type="Proteomes" id="UP000677244">
    <property type="component" value="Unassembled WGS sequence"/>
</dbReference>
<dbReference type="InterPro" id="IPR032508">
    <property type="entry name" value="FecR_C"/>
</dbReference>
<name>A0ABS3YYE9_9BACT</name>
<proteinExistence type="predicted"/>
<feature type="domain" description="Protein FecR C-terminal" evidence="3">
    <location>
        <begin position="333"/>
        <end position="400"/>
    </location>
</feature>
<dbReference type="Pfam" id="PF16344">
    <property type="entry name" value="FecR_C"/>
    <property type="match status" value="1"/>
</dbReference>
<dbReference type="EMBL" id="JAGHKO010000005">
    <property type="protein sequence ID" value="MBO9202949.1"/>
    <property type="molecule type" value="Genomic_DNA"/>
</dbReference>
<evidence type="ECO:0000313" key="4">
    <source>
        <dbReference type="EMBL" id="MBO9202949.1"/>
    </source>
</evidence>
<feature type="transmembrane region" description="Helical" evidence="1">
    <location>
        <begin position="93"/>
        <end position="112"/>
    </location>
</feature>